<evidence type="ECO:0000256" key="4">
    <source>
        <dbReference type="ARBA" id="ARBA00022692"/>
    </source>
</evidence>
<dbReference type="InterPro" id="IPR000276">
    <property type="entry name" value="GPCR_Rhodpsn"/>
</dbReference>
<keyword evidence="4 8" id="KW-0812">Transmembrane</keyword>
<dbReference type="PROSITE" id="PS00237">
    <property type="entry name" value="G_PROTEIN_RECEP_F1_1"/>
    <property type="match status" value="1"/>
</dbReference>
<evidence type="ECO:0000256" key="3">
    <source>
        <dbReference type="ARBA" id="ARBA00018873"/>
    </source>
</evidence>
<dbReference type="Proteomes" id="UP000887540">
    <property type="component" value="Unplaced"/>
</dbReference>
<name>A0A914CJP0_9BILA</name>
<evidence type="ECO:0000256" key="7">
    <source>
        <dbReference type="ARBA" id="ARBA00032251"/>
    </source>
</evidence>
<feature type="transmembrane region" description="Helical" evidence="9">
    <location>
        <begin position="115"/>
        <end position="133"/>
    </location>
</feature>
<keyword evidence="5 9" id="KW-1133">Transmembrane helix</keyword>
<dbReference type="PRINTS" id="PR00237">
    <property type="entry name" value="GPCRRHODOPSN"/>
</dbReference>
<comment type="function">
    <text evidence="1">Receptor for thyrotropin-releasing hormone (TRH). Upon ligand binding, this G-protein-coupled receptor triggers activation of the phosphatidylinositol (IP3)-calcium-protein kinase C (PKC) pathway.</text>
</comment>
<keyword evidence="8" id="KW-0675">Receptor</keyword>
<dbReference type="InterPro" id="IPR017452">
    <property type="entry name" value="GPCR_Rhodpsn_7TM"/>
</dbReference>
<evidence type="ECO:0000313" key="12">
    <source>
        <dbReference type="WBParaSite" id="ACRNAN_scaffold1156.g20569.t2"/>
    </source>
</evidence>
<dbReference type="PANTHER" id="PTHR46061">
    <property type="entry name" value="THYROTROPIN-RELEASING HORMONE RECEPTOR"/>
    <property type="match status" value="1"/>
</dbReference>
<sequence>MFETIFEKIFEEQESVGLVMANLSMAEIQWLCPELYVNPSTITHIQLTDLLNYPECNVSRLPVLEFYEEEYLPMHIRIMMTVIFMTLSIIGVIGNLLVITVVFKVPGMITPTNCYLVSLAASDCLFFLATAPTEISYLHVASSDYIFGYFGCKVFTYVPYLAINTSSMSITAFTIERFIGICYPLKARYICTVKRAKVILLFIWAFGILYNSPWLYLATLKNDETGLSCGFKLERDNWTYKVMFFGDFATFYIIPMFLYITIYGKIIWTLSRGGINEHSSLKTTTSDQMKLDPKLSQPNHTVPQEFFVNGGRKNSTKSKVQVKIFRSAVVVLVFAICWLPYRAMVLYNSFADGGSKWDPEWYILLSKTMIFFNCAINPILYNVMSHRFRNAFKKFLKKTPSKLSYNTKCSIPPTILKEFKDYRNGHAPTNSVTHVLIMPDEESTPR</sequence>
<dbReference type="WBParaSite" id="ACRNAN_scaffold1156.g20569.t2">
    <property type="protein sequence ID" value="ACRNAN_scaffold1156.g20569.t2"/>
    <property type="gene ID" value="ACRNAN_scaffold1156.g20569"/>
</dbReference>
<proteinExistence type="inferred from homology"/>
<dbReference type="AlphaFoldDB" id="A0A914CJP0"/>
<feature type="transmembrane region" description="Helical" evidence="9">
    <location>
        <begin position="361"/>
        <end position="384"/>
    </location>
</feature>
<dbReference type="GO" id="GO:0004997">
    <property type="term" value="F:thyrotropin-releasing hormone receptor activity"/>
    <property type="evidence" value="ECO:0007669"/>
    <property type="project" value="InterPro"/>
</dbReference>
<protein>
    <recommendedName>
        <fullName evidence="3">Thyrotropin-releasing hormone receptor</fullName>
    </recommendedName>
    <alternativeName>
        <fullName evidence="7">Thyroliberin receptor</fullName>
    </alternativeName>
</protein>
<dbReference type="PRINTS" id="PR01846">
    <property type="entry name" value="TRHRFAMILY"/>
</dbReference>
<evidence type="ECO:0000256" key="2">
    <source>
        <dbReference type="ARBA" id="ARBA00004370"/>
    </source>
</evidence>
<keyword evidence="8" id="KW-0807">Transducer</keyword>
<feature type="domain" description="G-protein coupled receptors family 1 profile" evidence="10">
    <location>
        <begin position="94"/>
        <end position="381"/>
    </location>
</feature>
<evidence type="ECO:0000256" key="5">
    <source>
        <dbReference type="ARBA" id="ARBA00022989"/>
    </source>
</evidence>
<comment type="similarity">
    <text evidence="8">Belongs to the G-protein coupled receptor 1 family.</text>
</comment>
<dbReference type="PROSITE" id="PS50262">
    <property type="entry name" value="G_PROTEIN_RECEP_F1_2"/>
    <property type="match status" value="1"/>
</dbReference>
<evidence type="ECO:0000256" key="1">
    <source>
        <dbReference type="ARBA" id="ARBA00004100"/>
    </source>
</evidence>
<dbReference type="SUPFAM" id="SSF81321">
    <property type="entry name" value="Family A G protein-coupled receptor-like"/>
    <property type="match status" value="1"/>
</dbReference>
<dbReference type="PANTHER" id="PTHR46061:SF3">
    <property type="entry name" value="THYROTROPIN-RELEASING HORMONE RECEPTOR"/>
    <property type="match status" value="1"/>
</dbReference>
<dbReference type="Pfam" id="PF00001">
    <property type="entry name" value="7tm_1"/>
    <property type="match status" value="1"/>
</dbReference>
<organism evidence="11 12">
    <name type="scientific">Acrobeloides nanus</name>
    <dbReference type="NCBI Taxonomy" id="290746"/>
    <lineage>
        <taxon>Eukaryota</taxon>
        <taxon>Metazoa</taxon>
        <taxon>Ecdysozoa</taxon>
        <taxon>Nematoda</taxon>
        <taxon>Chromadorea</taxon>
        <taxon>Rhabditida</taxon>
        <taxon>Tylenchina</taxon>
        <taxon>Cephalobomorpha</taxon>
        <taxon>Cephaloboidea</taxon>
        <taxon>Cephalobidae</taxon>
        <taxon>Acrobeloides</taxon>
    </lineage>
</organism>
<keyword evidence="11" id="KW-1185">Reference proteome</keyword>
<evidence type="ECO:0000256" key="8">
    <source>
        <dbReference type="RuleBase" id="RU000688"/>
    </source>
</evidence>
<evidence type="ECO:0000256" key="6">
    <source>
        <dbReference type="ARBA" id="ARBA00023136"/>
    </source>
</evidence>
<feature type="transmembrane region" description="Helical" evidence="9">
    <location>
        <begin position="324"/>
        <end position="341"/>
    </location>
</feature>
<comment type="subcellular location">
    <subcellularLocation>
        <location evidence="2">Membrane</location>
    </subcellularLocation>
</comment>
<dbReference type="GO" id="GO:0016020">
    <property type="term" value="C:membrane"/>
    <property type="evidence" value="ECO:0007669"/>
    <property type="project" value="UniProtKB-SubCell"/>
</dbReference>
<keyword evidence="8" id="KW-0297">G-protein coupled receptor</keyword>
<evidence type="ECO:0000313" key="11">
    <source>
        <dbReference type="Proteomes" id="UP000887540"/>
    </source>
</evidence>
<evidence type="ECO:0000259" key="10">
    <source>
        <dbReference type="PROSITE" id="PS50262"/>
    </source>
</evidence>
<feature type="transmembrane region" description="Helical" evidence="9">
    <location>
        <begin position="78"/>
        <end position="103"/>
    </location>
</feature>
<dbReference type="Gene3D" id="1.20.1070.10">
    <property type="entry name" value="Rhodopsin 7-helix transmembrane proteins"/>
    <property type="match status" value="1"/>
</dbReference>
<feature type="transmembrane region" description="Helical" evidence="9">
    <location>
        <begin position="238"/>
        <end position="262"/>
    </location>
</feature>
<keyword evidence="6 9" id="KW-0472">Membrane</keyword>
<feature type="transmembrane region" description="Helical" evidence="9">
    <location>
        <begin position="198"/>
        <end position="218"/>
    </location>
</feature>
<accession>A0A914CJP0</accession>
<dbReference type="InterPro" id="IPR002120">
    <property type="entry name" value="TRH_rcpt_1"/>
</dbReference>
<evidence type="ECO:0000256" key="9">
    <source>
        <dbReference type="SAM" id="Phobius"/>
    </source>
</evidence>
<reference evidence="12" key="1">
    <citation type="submission" date="2022-11" db="UniProtKB">
        <authorList>
            <consortium name="WormBaseParasite"/>
        </authorList>
    </citation>
    <scope>IDENTIFICATION</scope>
</reference>